<dbReference type="Pfam" id="PF13181">
    <property type="entry name" value="TPR_8"/>
    <property type="match status" value="2"/>
</dbReference>
<evidence type="ECO:0000256" key="10">
    <source>
        <dbReference type="ARBA" id="ARBA00023211"/>
    </source>
</evidence>
<dbReference type="PRINTS" id="PR00114">
    <property type="entry name" value="STPHPHTASE"/>
</dbReference>
<accession>A0A8H5YJU8</accession>
<evidence type="ECO:0000256" key="9">
    <source>
        <dbReference type="ARBA" id="ARBA00023163"/>
    </source>
</evidence>
<dbReference type="InterPro" id="IPR029040">
    <property type="entry name" value="RPABC4/Spt4"/>
</dbReference>
<comment type="function">
    <text evidence="14">Protein phosphatase that specifically binds to and dephosphorylates the molecular chaperone Hsp90. Dephosphorylation positively regulates the Hsp90 chaperone machinery.</text>
</comment>
<dbReference type="InterPro" id="IPR051134">
    <property type="entry name" value="PPP_phosphatase"/>
</dbReference>
<evidence type="ECO:0000256" key="4">
    <source>
        <dbReference type="ARBA" id="ARBA00008786"/>
    </source>
</evidence>
<dbReference type="GO" id="GO:0004722">
    <property type="term" value="F:protein serine/threonine phosphatase activity"/>
    <property type="evidence" value="ECO:0007669"/>
    <property type="project" value="UniProtKB-EC"/>
</dbReference>
<dbReference type="InterPro" id="IPR022800">
    <property type="entry name" value="Spt4/RpoE2_Znf"/>
</dbReference>
<comment type="subcellular location">
    <subcellularLocation>
        <location evidence="3">Nucleus</location>
    </subcellularLocation>
</comment>
<keyword evidence="6" id="KW-0677">Repeat</keyword>
<dbReference type="AlphaFoldDB" id="A0A8H5YJU8"/>
<keyword evidence="10" id="KW-0464">Manganese</keyword>
<dbReference type="Pfam" id="PF06093">
    <property type="entry name" value="Spt4"/>
    <property type="match status" value="1"/>
</dbReference>
<reference evidence="18 19" key="1">
    <citation type="submission" date="2020-05" db="EMBL/GenBank/DDBJ databases">
        <title>Identification and distribution of gene clusters putatively required for synthesis of sphingolipid metabolism inhibitors in phylogenetically diverse species of the filamentous fungus Fusarium.</title>
        <authorList>
            <person name="Kim H.-S."/>
            <person name="Busman M."/>
            <person name="Brown D.W."/>
            <person name="Divon H."/>
            <person name="Uhlig S."/>
            <person name="Proctor R.H."/>
        </authorList>
    </citation>
    <scope>NUCLEOTIDE SEQUENCE [LARGE SCALE GENOMIC DNA]</scope>
    <source>
        <strain evidence="18 19">NRRL 66235</strain>
    </source>
</reference>
<evidence type="ECO:0000256" key="7">
    <source>
        <dbReference type="ARBA" id="ARBA00022801"/>
    </source>
</evidence>
<dbReference type="CDD" id="cd07417">
    <property type="entry name" value="MPP_PP5_C"/>
    <property type="match status" value="1"/>
</dbReference>
<evidence type="ECO:0000256" key="8">
    <source>
        <dbReference type="ARBA" id="ARBA00022803"/>
    </source>
</evidence>
<dbReference type="SMART" id="SM00028">
    <property type="entry name" value="TPR"/>
    <property type="match status" value="3"/>
</dbReference>
<sequence>MAVELKNKGNKAFQAGDYPSAVDFYSQAIKLNDKEPTFFTNRAQAYIKTEAYGYAIADATKAIELNPKLVKAYYRRGLAKTAILRPKEAIDDFKTCVSLDPSNKDARLKLEECKKIVRQLAFFAAIEVGDEPSAAEGLDLDSMVVEPGYDGVRLGDEMTQEFIDDMIERFKTGKKIHRKYVYQIIIAVKKLVYDEPTMVEVEIPSDVKLTVCGDTHGQYFDLMELFRRNGTPDEKHWYLFNGDFVDRGSWSTEIALLLYAYKWLRPNQFFLNRGNHETDDMNRVYGFEGECKAKYNERVFKLFSESFSALALATLIGKKYLVLHGGLFSDDNVTLDDIRKLNRHNQRQPGQAGLMMEMLWTDPQEENGRGPSKRGVGMQFGPDITKKFCEKNGLEAVIRSHEVRMDGYEVQHDGRCITVFSAPRYCDSTENRGAYINIGPDYKLQYEQFDAVPHPDIKPMRLFFIAAFVANFNISTTTLHAPDRSPKQTTIDGISHETRTMSSSNYVSTGQARYLRACMVCSVVMTYARFRDEGCPNCEEFLHLQHSQDQIESCTSQVFEGVITLANPAKSWIAKYQRLDNYVPGMYAIKVSGQLPDEIRSTLEDEYRIQYIPRDGTEAENDA</sequence>
<dbReference type="SUPFAM" id="SSF63393">
    <property type="entry name" value="RNA polymerase subunits"/>
    <property type="match status" value="1"/>
</dbReference>
<dbReference type="Gene3D" id="3.60.21.10">
    <property type="match status" value="1"/>
</dbReference>
<dbReference type="GO" id="GO:0046872">
    <property type="term" value="F:metal ion binding"/>
    <property type="evidence" value="ECO:0007669"/>
    <property type="project" value="UniProtKB-KW"/>
</dbReference>
<gene>
    <name evidence="18" type="ORF">FMUND_8169</name>
</gene>
<protein>
    <recommendedName>
        <fullName evidence="16">Serine/threonine-protein phosphatase</fullName>
        <ecNumber evidence="16">3.1.3.16</ecNumber>
    </recommendedName>
</protein>
<proteinExistence type="inferred from homology"/>
<evidence type="ECO:0000256" key="13">
    <source>
        <dbReference type="ARBA" id="ARBA00048832"/>
    </source>
</evidence>
<evidence type="ECO:0000256" key="2">
    <source>
        <dbReference type="ARBA" id="ARBA00001946"/>
    </source>
</evidence>
<keyword evidence="5" id="KW-0479">Metal-binding</keyword>
<comment type="caution">
    <text evidence="18">The sequence shown here is derived from an EMBL/GenBank/DDBJ whole genome shotgun (WGS) entry which is preliminary data.</text>
</comment>
<comment type="catalytic activity">
    <reaction evidence="13">
        <text>O-phospho-L-threonyl-[protein] + H2O = L-threonyl-[protein] + phosphate</text>
        <dbReference type="Rhea" id="RHEA:47004"/>
        <dbReference type="Rhea" id="RHEA-COMP:11060"/>
        <dbReference type="Rhea" id="RHEA-COMP:11605"/>
        <dbReference type="ChEBI" id="CHEBI:15377"/>
        <dbReference type="ChEBI" id="CHEBI:30013"/>
        <dbReference type="ChEBI" id="CHEBI:43474"/>
        <dbReference type="ChEBI" id="CHEBI:61977"/>
        <dbReference type="EC" id="3.1.3.16"/>
    </reaction>
    <physiologicalReaction direction="left-to-right" evidence="13">
        <dbReference type="Rhea" id="RHEA:47005"/>
    </physiologicalReaction>
</comment>
<evidence type="ECO:0000256" key="1">
    <source>
        <dbReference type="ARBA" id="ARBA00001936"/>
    </source>
</evidence>
<evidence type="ECO:0000256" key="15">
    <source>
        <dbReference type="PROSITE-ProRule" id="PRU00339"/>
    </source>
</evidence>
<evidence type="ECO:0000256" key="11">
    <source>
        <dbReference type="ARBA" id="ARBA00023242"/>
    </source>
</evidence>
<keyword evidence="11" id="KW-0539">Nucleus</keyword>
<keyword evidence="9" id="KW-0804">Transcription</keyword>
<dbReference type="GO" id="GO:0005634">
    <property type="term" value="C:nucleus"/>
    <property type="evidence" value="ECO:0007669"/>
    <property type="project" value="UniProtKB-SubCell"/>
</dbReference>
<evidence type="ECO:0000256" key="12">
    <source>
        <dbReference type="ARBA" id="ARBA00047986"/>
    </source>
</evidence>
<evidence type="ECO:0000313" key="19">
    <source>
        <dbReference type="Proteomes" id="UP000544331"/>
    </source>
</evidence>
<evidence type="ECO:0000256" key="16">
    <source>
        <dbReference type="RuleBase" id="RU004273"/>
    </source>
</evidence>
<name>A0A8H5YJU8_9HYPO</name>
<organism evidence="18 19">
    <name type="scientific">Fusarium mundagurra</name>
    <dbReference type="NCBI Taxonomy" id="1567541"/>
    <lineage>
        <taxon>Eukaryota</taxon>
        <taxon>Fungi</taxon>
        <taxon>Dikarya</taxon>
        <taxon>Ascomycota</taxon>
        <taxon>Pezizomycotina</taxon>
        <taxon>Sordariomycetes</taxon>
        <taxon>Hypocreomycetidae</taxon>
        <taxon>Hypocreales</taxon>
        <taxon>Nectriaceae</taxon>
        <taxon>Fusarium</taxon>
        <taxon>Fusarium fujikuroi species complex</taxon>
    </lineage>
</organism>
<dbReference type="SUPFAM" id="SSF48452">
    <property type="entry name" value="TPR-like"/>
    <property type="match status" value="1"/>
</dbReference>
<dbReference type="SMART" id="SM01389">
    <property type="entry name" value="Spt4"/>
    <property type="match status" value="1"/>
</dbReference>
<dbReference type="Gene3D" id="1.25.40.10">
    <property type="entry name" value="Tetratricopeptide repeat domain"/>
    <property type="match status" value="1"/>
</dbReference>
<evidence type="ECO:0000259" key="17">
    <source>
        <dbReference type="PROSITE" id="PS00125"/>
    </source>
</evidence>
<dbReference type="EMBL" id="JAAOAN010000273">
    <property type="protein sequence ID" value="KAF5712891.1"/>
    <property type="molecule type" value="Genomic_DNA"/>
</dbReference>
<evidence type="ECO:0000256" key="3">
    <source>
        <dbReference type="ARBA" id="ARBA00004123"/>
    </source>
</evidence>
<evidence type="ECO:0000256" key="6">
    <source>
        <dbReference type="ARBA" id="ARBA00022737"/>
    </source>
</evidence>
<dbReference type="PANTHER" id="PTHR45668:SF5">
    <property type="entry name" value="SERINE_THREONINE-PROTEIN PHOSPHATASE 5"/>
    <property type="match status" value="1"/>
</dbReference>
<keyword evidence="8 15" id="KW-0802">TPR repeat</keyword>
<dbReference type="InterPro" id="IPR041753">
    <property type="entry name" value="PP5_C"/>
</dbReference>
<dbReference type="EC" id="3.1.3.16" evidence="16"/>
<comment type="cofactor">
    <cofactor evidence="1">
        <name>Mn(2+)</name>
        <dbReference type="ChEBI" id="CHEBI:29035"/>
    </cofactor>
</comment>
<evidence type="ECO:0000313" key="18">
    <source>
        <dbReference type="EMBL" id="KAF5712891.1"/>
    </source>
</evidence>
<dbReference type="InterPro" id="IPR013235">
    <property type="entry name" value="PPP_dom"/>
</dbReference>
<dbReference type="InterPro" id="IPR029052">
    <property type="entry name" value="Metallo-depent_PP-like"/>
</dbReference>
<comment type="cofactor">
    <cofactor evidence="2">
        <name>Mg(2+)</name>
        <dbReference type="ChEBI" id="CHEBI:18420"/>
    </cofactor>
</comment>
<dbReference type="InterPro" id="IPR011990">
    <property type="entry name" value="TPR-like_helical_dom_sf"/>
</dbReference>
<keyword evidence="7 16" id="KW-0378">Hydrolase</keyword>
<dbReference type="InterPro" id="IPR006186">
    <property type="entry name" value="Ser/Thr-sp_prot-phosphatase"/>
</dbReference>
<keyword evidence="19" id="KW-1185">Reference proteome</keyword>
<dbReference type="InterPro" id="IPR004843">
    <property type="entry name" value="Calcineurin-like_PHP"/>
</dbReference>
<dbReference type="Pfam" id="PF08321">
    <property type="entry name" value="PPP5"/>
    <property type="match status" value="1"/>
</dbReference>
<dbReference type="Gene3D" id="3.30.40.210">
    <property type="match status" value="1"/>
</dbReference>
<dbReference type="PANTHER" id="PTHR45668">
    <property type="entry name" value="SERINE/THREONINE-PROTEIN PHOSPHATASE 5-RELATED"/>
    <property type="match status" value="1"/>
</dbReference>
<dbReference type="InterPro" id="IPR019734">
    <property type="entry name" value="TPR_rpt"/>
</dbReference>
<dbReference type="InterPro" id="IPR038510">
    <property type="entry name" value="Spt4_sf"/>
</dbReference>
<comment type="catalytic activity">
    <reaction evidence="12">
        <text>O-phospho-L-seryl-[protein] + H2O = L-seryl-[protein] + phosphate</text>
        <dbReference type="Rhea" id="RHEA:20629"/>
        <dbReference type="Rhea" id="RHEA-COMP:9863"/>
        <dbReference type="Rhea" id="RHEA-COMP:11604"/>
        <dbReference type="ChEBI" id="CHEBI:15377"/>
        <dbReference type="ChEBI" id="CHEBI:29999"/>
        <dbReference type="ChEBI" id="CHEBI:43474"/>
        <dbReference type="ChEBI" id="CHEBI:83421"/>
        <dbReference type="EC" id="3.1.3.16"/>
    </reaction>
    <physiologicalReaction direction="left-to-right" evidence="12">
        <dbReference type="Rhea" id="RHEA:20630"/>
    </physiologicalReaction>
</comment>
<comment type="similarity">
    <text evidence="4">Belongs to the PPP phosphatase family. PP-5 (PP-T) subfamily.</text>
</comment>
<dbReference type="PROSITE" id="PS50005">
    <property type="entry name" value="TPR"/>
    <property type="match status" value="3"/>
</dbReference>
<dbReference type="Pfam" id="PF00149">
    <property type="entry name" value="Metallophos"/>
    <property type="match status" value="1"/>
</dbReference>
<feature type="repeat" description="TPR" evidence="15">
    <location>
        <begin position="36"/>
        <end position="69"/>
    </location>
</feature>
<dbReference type="PROSITE" id="PS00125">
    <property type="entry name" value="SER_THR_PHOSPHATASE"/>
    <property type="match status" value="1"/>
</dbReference>
<evidence type="ECO:0000256" key="14">
    <source>
        <dbReference type="ARBA" id="ARBA00059747"/>
    </source>
</evidence>
<dbReference type="CDD" id="cd07973">
    <property type="entry name" value="Spt4"/>
    <property type="match status" value="1"/>
</dbReference>
<feature type="repeat" description="TPR" evidence="15">
    <location>
        <begin position="70"/>
        <end position="103"/>
    </location>
</feature>
<evidence type="ECO:0000256" key="5">
    <source>
        <dbReference type="ARBA" id="ARBA00022723"/>
    </source>
</evidence>
<dbReference type="SUPFAM" id="SSF56300">
    <property type="entry name" value="Metallo-dependent phosphatases"/>
    <property type="match status" value="1"/>
</dbReference>
<dbReference type="FunFam" id="3.60.21.10:FF:000039">
    <property type="entry name" value="Serine/threonine-protein phosphatase"/>
    <property type="match status" value="1"/>
</dbReference>
<feature type="repeat" description="TPR" evidence="15">
    <location>
        <begin position="2"/>
        <end position="35"/>
    </location>
</feature>
<dbReference type="Proteomes" id="UP000544331">
    <property type="component" value="Unassembled WGS sequence"/>
</dbReference>
<dbReference type="OrthoDB" id="445564at2759"/>
<feature type="domain" description="Serine/threonine specific protein phosphatases" evidence="17">
    <location>
        <begin position="272"/>
        <end position="277"/>
    </location>
</feature>
<dbReference type="SMART" id="SM00156">
    <property type="entry name" value="PP2Ac"/>
    <property type="match status" value="1"/>
</dbReference>